<dbReference type="EMBL" id="QFXD01000300">
    <property type="protein sequence ID" value="RDH85320.1"/>
    <property type="molecule type" value="Genomic_DNA"/>
</dbReference>
<feature type="transmembrane region" description="Helical" evidence="1">
    <location>
        <begin position="42"/>
        <end position="64"/>
    </location>
</feature>
<dbReference type="PANTHER" id="PTHR36178:SF1">
    <property type="entry name" value="SODIUM_GLUTAMATE SYMPORTER"/>
    <property type="match status" value="1"/>
</dbReference>
<dbReference type="NCBIfam" id="TIGR00210">
    <property type="entry name" value="gltS"/>
    <property type="match status" value="1"/>
</dbReference>
<feature type="transmembrane region" description="Helical" evidence="1">
    <location>
        <begin position="342"/>
        <end position="364"/>
    </location>
</feature>
<sequence>MPAEQITQIQVKPIDVLMISILVQYLGIYLTRKIRLLRDYYIPPAVTGGLICSGIIAVIYVYQGVEISFDMQIRDVLLLVFFSTIGLSAKLSTLAAGGKALAVMVVVAGLFLVIQNATGVGLVTLAGGHPGYGLFAGSVSFAGGHGTAIAWGAEAEAAGLDKASVAGIAFATFGLIGGGLLGGPVARGLINRYKLKGGSTAVESDSGNKSVAIGNPASLSNLLGAILLLAICVESGDLVNRLLFEKGVLLPGFLTSMFVGILLTNLADLIRLRINLHTINKFGEVSLALFLAMSLMSMQLWSLAGAAGAIFFIMILQMLVITLFTTLIVFRVMGKDYDAAVMAAGFVGLGLGATPVAIANMSAVTARFGHSAKALLVMPLVGAFFIDLLNALVIKFYINVITNWLG</sequence>
<evidence type="ECO:0000256" key="2">
    <source>
        <dbReference type="NCBIfam" id="TIGR00210"/>
    </source>
</evidence>
<dbReference type="HAMAP" id="MF_02062">
    <property type="entry name" value="GltS"/>
    <property type="match status" value="1"/>
</dbReference>
<comment type="caution">
    <text evidence="3">The sequence shown here is derived from an EMBL/GenBank/DDBJ whole genome shotgun (WGS) entry which is preliminary data.</text>
</comment>
<feature type="transmembrane region" description="Helical" evidence="1">
    <location>
        <begin position="219"/>
        <end position="236"/>
    </location>
</feature>
<feature type="transmembrane region" description="Helical" evidence="1">
    <location>
        <begin position="307"/>
        <end position="330"/>
    </location>
</feature>
<proteinExistence type="inferred from homology"/>
<dbReference type="Pfam" id="PF03616">
    <property type="entry name" value="Glt_symporter"/>
    <property type="match status" value="1"/>
</dbReference>
<keyword evidence="1" id="KW-1003">Cell membrane</keyword>
<evidence type="ECO:0000256" key="1">
    <source>
        <dbReference type="HAMAP-Rule" id="MF_02062"/>
    </source>
</evidence>
<dbReference type="Proteomes" id="UP000255508">
    <property type="component" value="Unassembled WGS sequence"/>
</dbReference>
<feature type="transmembrane region" description="Helical" evidence="1">
    <location>
        <begin position="12"/>
        <end position="30"/>
    </location>
</feature>
<reference evidence="3 4" key="1">
    <citation type="journal article" date="2018" name="ISME J.">
        <title>Endosymbiont genomes yield clues of tubeworm success.</title>
        <authorList>
            <person name="Li Y."/>
            <person name="Liles M.R."/>
            <person name="Halanych K.M."/>
        </authorList>
    </citation>
    <scope>NUCLEOTIDE SEQUENCE [LARGE SCALE GENOMIC DNA]</scope>
    <source>
        <strain evidence="3">A1422</strain>
    </source>
</reference>
<protein>
    <recommendedName>
        <fullName evidence="1 2">Sodium/glutamate symporter</fullName>
    </recommendedName>
</protein>
<organism evidence="3 4">
    <name type="scientific">endosymbiont of Lamellibrachia luymesi</name>
    <dbReference type="NCBI Taxonomy" id="2200907"/>
    <lineage>
        <taxon>Bacteria</taxon>
        <taxon>Pseudomonadati</taxon>
        <taxon>Pseudomonadota</taxon>
        <taxon>Gammaproteobacteria</taxon>
        <taxon>sulfur-oxidizing symbionts</taxon>
    </lineage>
</organism>
<keyword evidence="1" id="KW-0739">Sodium transport</keyword>
<dbReference type="InterPro" id="IPR004445">
    <property type="entry name" value="GltS"/>
</dbReference>
<keyword evidence="1" id="KW-0915">Sodium</keyword>
<feature type="transmembrane region" description="Helical" evidence="1">
    <location>
        <begin position="376"/>
        <end position="398"/>
    </location>
</feature>
<feature type="transmembrane region" description="Helical" evidence="1">
    <location>
        <begin position="248"/>
        <end position="270"/>
    </location>
</feature>
<accession>A0A370DL84</accession>
<comment type="function">
    <text evidence="1">Catalyzes the sodium-dependent transport of glutamate.</text>
</comment>
<feature type="transmembrane region" description="Helical" evidence="1">
    <location>
        <begin position="101"/>
        <end position="125"/>
    </location>
</feature>
<evidence type="ECO:0000313" key="4">
    <source>
        <dbReference type="Proteomes" id="UP000255508"/>
    </source>
</evidence>
<dbReference type="AlphaFoldDB" id="A0A370DL84"/>
<feature type="transmembrane region" description="Helical" evidence="1">
    <location>
        <begin position="165"/>
        <end position="186"/>
    </location>
</feature>
<evidence type="ECO:0000313" key="3">
    <source>
        <dbReference type="EMBL" id="RDH85320.1"/>
    </source>
</evidence>
<comment type="subcellular location">
    <subcellularLocation>
        <location evidence="1">Cell inner membrane</location>
        <topology evidence="1">Multi-pass membrane protein</topology>
    </subcellularLocation>
</comment>
<gene>
    <name evidence="1 3" type="primary">gltS</name>
    <name evidence="3" type="ORF">DIZ79_16795</name>
</gene>
<keyword evidence="1" id="KW-0769">Symport</keyword>
<keyword evidence="1" id="KW-0406">Ion transport</keyword>
<feature type="transmembrane region" description="Helical" evidence="1">
    <location>
        <begin position="132"/>
        <end position="153"/>
    </location>
</feature>
<dbReference type="GO" id="GO:0015813">
    <property type="term" value="P:L-glutamate transmembrane transport"/>
    <property type="evidence" value="ECO:0007669"/>
    <property type="project" value="UniProtKB-UniRule"/>
</dbReference>
<keyword evidence="1" id="KW-1133">Transmembrane helix</keyword>
<keyword evidence="1" id="KW-0029">Amino-acid transport</keyword>
<feature type="transmembrane region" description="Helical" evidence="1">
    <location>
        <begin position="76"/>
        <end position="95"/>
    </location>
</feature>
<name>A0A370DL84_9GAMM</name>
<comment type="similarity">
    <text evidence="1">Belongs to the glutamate:Na(+) symporter (ESS) (TC 2.A.27) family.</text>
</comment>
<dbReference type="GO" id="GO:0005886">
    <property type="term" value="C:plasma membrane"/>
    <property type="evidence" value="ECO:0007669"/>
    <property type="project" value="UniProtKB-SubCell"/>
</dbReference>
<keyword evidence="1" id="KW-0813">Transport</keyword>
<keyword evidence="1" id="KW-0812">Transmembrane</keyword>
<keyword evidence="1" id="KW-0472">Membrane</keyword>
<dbReference type="PANTHER" id="PTHR36178">
    <property type="entry name" value="SLR0625 PROTEIN"/>
    <property type="match status" value="1"/>
</dbReference>
<dbReference type="GO" id="GO:0015501">
    <property type="term" value="F:glutamate:sodium symporter activity"/>
    <property type="evidence" value="ECO:0007669"/>
    <property type="project" value="UniProtKB-UniRule"/>
</dbReference>
<keyword evidence="1" id="KW-0997">Cell inner membrane</keyword>
<feature type="transmembrane region" description="Helical" evidence="1">
    <location>
        <begin position="282"/>
        <end position="301"/>
    </location>
</feature>